<dbReference type="Proteomes" id="UP000324832">
    <property type="component" value="Unassembled WGS sequence"/>
</dbReference>
<dbReference type="PANTHER" id="PTHR10773">
    <property type="entry name" value="DNA-DIRECTED RNA POLYMERASES I, II, AND III SUBUNIT RPABC2"/>
    <property type="match status" value="1"/>
</dbReference>
<proteinExistence type="predicted"/>
<name>A0A5E4Q5F6_9NEOP</name>
<organism evidence="1 2">
    <name type="scientific">Leptidea sinapis</name>
    <dbReference type="NCBI Taxonomy" id="189913"/>
    <lineage>
        <taxon>Eukaryota</taxon>
        <taxon>Metazoa</taxon>
        <taxon>Ecdysozoa</taxon>
        <taxon>Arthropoda</taxon>
        <taxon>Hexapoda</taxon>
        <taxon>Insecta</taxon>
        <taxon>Pterygota</taxon>
        <taxon>Neoptera</taxon>
        <taxon>Endopterygota</taxon>
        <taxon>Lepidoptera</taxon>
        <taxon>Glossata</taxon>
        <taxon>Ditrysia</taxon>
        <taxon>Papilionoidea</taxon>
        <taxon>Pieridae</taxon>
        <taxon>Dismorphiinae</taxon>
        <taxon>Leptidea</taxon>
    </lineage>
</organism>
<dbReference type="PANTHER" id="PTHR10773:SF19">
    <property type="match status" value="1"/>
</dbReference>
<protein>
    <submittedName>
        <fullName evidence="1">Uncharacterized protein</fullName>
    </submittedName>
</protein>
<keyword evidence="2" id="KW-1185">Reference proteome</keyword>
<dbReference type="EMBL" id="FZQP02001637">
    <property type="protein sequence ID" value="VVC93424.1"/>
    <property type="molecule type" value="Genomic_DNA"/>
</dbReference>
<evidence type="ECO:0000313" key="2">
    <source>
        <dbReference type="Proteomes" id="UP000324832"/>
    </source>
</evidence>
<reference evidence="1 2" key="1">
    <citation type="submission" date="2017-07" db="EMBL/GenBank/DDBJ databases">
        <authorList>
            <person name="Talla V."/>
            <person name="Backstrom N."/>
        </authorList>
    </citation>
    <scope>NUCLEOTIDE SEQUENCE [LARGE SCALE GENOMIC DNA]</scope>
</reference>
<accession>A0A5E4Q5F6</accession>
<evidence type="ECO:0000313" key="1">
    <source>
        <dbReference type="EMBL" id="VVC93424.1"/>
    </source>
</evidence>
<dbReference type="AlphaFoldDB" id="A0A5E4Q5F6"/>
<sequence>MEQIQSVPVSLPIVQVYQPSVSIHPSLNTQGKMSYQDSEPIQIPMTHNISNHLLTQNQTVISCQQIQLQNVQTLQAQNQVLHNDINQQLQITSHVIVPQPIYKQHLLTGTVQHQYYGQYVEYLKEHLITKVEDTPHTEQLLEQETESSPADSCVVAKEVTVKTRLRSDFSNPNNWACNIRKLKHQKGEAYINRRGKYVPEKHIRNTKDCLKACRYKCNERINDADRHSIFEAFYSLNTNEKKHFLLSTTERHQVRNTETKYEGKRNYTFKYFFVIRSERHVVCKNFYLGTLAISQKPVYNVHLNKSDLNLPKPDGRGLSESSVHAVPNELKDRVRQHIMSFTTIDTKPIKQFSRRRQYLDSSFNIKYMYTLYCTECTKDNVAPVKESMYRKIFHDEFNLYFKKNKASLCGKCKEPLKKS</sequence>
<gene>
    <name evidence="1" type="ORF">LSINAPIS_LOCUS5611</name>
</gene>